<reference evidence="2" key="1">
    <citation type="journal article" date="2021" name="Genome Biol. Evol.">
        <title>A High-Quality Reference Genome for a Parasitic Bivalve with Doubly Uniparental Inheritance (Bivalvia: Unionida).</title>
        <authorList>
            <person name="Smith C.H."/>
        </authorList>
    </citation>
    <scope>NUCLEOTIDE SEQUENCE</scope>
    <source>
        <strain evidence="2">CHS0354</strain>
    </source>
</reference>
<dbReference type="PROSITE" id="PS51257">
    <property type="entry name" value="PROKAR_LIPOPROTEIN"/>
    <property type="match status" value="1"/>
</dbReference>
<keyword evidence="1" id="KW-0732">Signal</keyword>
<keyword evidence="3" id="KW-1185">Reference proteome</keyword>
<organism evidence="2 3">
    <name type="scientific">Potamilus streckersoni</name>
    <dbReference type="NCBI Taxonomy" id="2493646"/>
    <lineage>
        <taxon>Eukaryota</taxon>
        <taxon>Metazoa</taxon>
        <taxon>Spiralia</taxon>
        <taxon>Lophotrochozoa</taxon>
        <taxon>Mollusca</taxon>
        <taxon>Bivalvia</taxon>
        <taxon>Autobranchia</taxon>
        <taxon>Heteroconchia</taxon>
        <taxon>Palaeoheterodonta</taxon>
        <taxon>Unionida</taxon>
        <taxon>Unionoidea</taxon>
        <taxon>Unionidae</taxon>
        <taxon>Ambleminae</taxon>
        <taxon>Lampsilini</taxon>
        <taxon>Potamilus</taxon>
    </lineage>
</organism>
<name>A0AAE0W8J8_9BIVA</name>
<evidence type="ECO:0000256" key="1">
    <source>
        <dbReference type="SAM" id="SignalP"/>
    </source>
</evidence>
<gene>
    <name evidence="2" type="ORF">CHS0354_000735</name>
</gene>
<dbReference type="EMBL" id="JAEAOA010000085">
    <property type="protein sequence ID" value="KAK3605069.1"/>
    <property type="molecule type" value="Genomic_DNA"/>
</dbReference>
<reference evidence="2" key="3">
    <citation type="submission" date="2023-05" db="EMBL/GenBank/DDBJ databases">
        <authorList>
            <person name="Smith C.H."/>
        </authorList>
    </citation>
    <scope>NUCLEOTIDE SEQUENCE</scope>
    <source>
        <strain evidence="2">CHS0354</strain>
        <tissue evidence="2">Mantle</tissue>
    </source>
</reference>
<dbReference type="AlphaFoldDB" id="A0AAE0W8J8"/>
<feature type="chain" id="PRO_5042224718" evidence="1">
    <location>
        <begin position="36"/>
        <end position="418"/>
    </location>
</feature>
<accession>A0AAE0W8J8</accession>
<reference evidence="2" key="2">
    <citation type="journal article" date="2021" name="Genome Biol. Evol.">
        <title>Developing a high-quality reference genome for a parasitic bivalve with doubly uniparental inheritance (Bivalvia: Unionida).</title>
        <authorList>
            <person name="Smith C.H."/>
        </authorList>
    </citation>
    <scope>NUCLEOTIDE SEQUENCE</scope>
    <source>
        <strain evidence="2">CHS0354</strain>
        <tissue evidence="2">Mantle</tissue>
    </source>
</reference>
<sequence>MGMDAVRGGGGVLGKIGKTVGQWSLLLAFFIVASCDNQETSTQVASQVSKDKSQEQPTSSATLRVKNNRIVFNDIEDITAKFKGLYGGSPVSILNERGGISVFGEGDDGFTSKVEVRGMPDEYLNDPRCPINNKNALELPDPVLSSVLNFNNELQVNNKIVRIEDEYTFSYTEGYFDEIAKFKASGVEISGQDRYEFSEHLMVSKLPPVLSENIAAGSVKKTKVFWPWDSRWIEKEESEDLNFEGVRLKCKARQWYIYVDLLLIYIKTSGVSTSVESYDGRRCFLWWCWDVWAPARHLTTEVFLDGIVVFNDPKIGPIKDRFTNVSASGINEAVYVFPDAGVHFSWSTEPIKLALELGHVNLSINSPIRWYIPSGGFNKLLIESLTSTHIVRKNGTVFAYPYGSQKLSHEAFRRVLRW</sequence>
<feature type="signal peptide" evidence="1">
    <location>
        <begin position="1"/>
        <end position="35"/>
    </location>
</feature>
<proteinExistence type="predicted"/>
<evidence type="ECO:0000313" key="2">
    <source>
        <dbReference type="EMBL" id="KAK3605069.1"/>
    </source>
</evidence>
<protein>
    <submittedName>
        <fullName evidence="2">Uncharacterized protein</fullName>
    </submittedName>
</protein>
<dbReference type="Proteomes" id="UP001195483">
    <property type="component" value="Unassembled WGS sequence"/>
</dbReference>
<comment type="caution">
    <text evidence="2">The sequence shown here is derived from an EMBL/GenBank/DDBJ whole genome shotgun (WGS) entry which is preliminary data.</text>
</comment>
<evidence type="ECO:0000313" key="3">
    <source>
        <dbReference type="Proteomes" id="UP001195483"/>
    </source>
</evidence>